<comment type="pathway">
    <text evidence="13">Sulfur metabolism; glutathione biosynthesis; glutathione from L-cysteine and L-glutamate: step 2/2.</text>
</comment>
<comment type="function">
    <text evidence="13">Synthesizes glutathione from L-glutamate and L-cysteine via gamma-L-glutamyl-L-cysteine.</text>
</comment>
<evidence type="ECO:0000256" key="11">
    <source>
        <dbReference type="ARBA" id="ARBA00023268"/>
    </source>
</evidence>
<reference evidence="18" key="3">
    <citation type="submission" date="2018-08" db="EMBL/GenBank/DDBJ databases">
        <title>Streptococcus chenjunshii sp. nov., isolated from stools sample of the Tibetan antelope in the Qinghai-Tibet plateau, China.</title>
        <authorList>
            <person name="Tian Z."/>
        </authorList>
    </citation>
    <scope>NUCLEOTIDE SEQUENCE [LARGE SCALE GENOMIC DNA]</scope>
    <source>
        <strain evidence="18">Z15</strain>
    </source>
</reference>
<dbReference type="HAMAP" id="MF_00782">
    <property type="entry name" value="Glut_biosynth"/>
    <property type="match status" value="1"/>
</dbReference>
<dbReference type="PROSITE" id="PS50975">
    <property type="entry name" value="ATP_GRASP"/>
    <property type="match status" value="1"/>
</dbReference>
<comment type="cofactor">
    <cofactor evidence="2">
        <name>Mg(2+)</name>
        <dbReference type="ChEBI" id="CHEBI:18420"/>
    </cofactor>
</comment>
<evidence type="ECO:0000313" key="17">
    <source>
        <dbReference type="EMBL" id="RFU53525.1"/>
    </source>
</evidence>
<dbReference type="GO" id="GO:0004357">
    <property type="term" value="F:glutamate-cysteine ligase activity"/>
    <property type="evidence" value="ECO:0007669"/>
    <property type="project" value="UniProtKB-UniRule"/>
</dbReference>
<dbReference type="GO" id="GO:0046872">
    <property type="term" value="F:metal ion binding"/>
    <property type="evidence" value="ECO:0007669"/>
    <property type="project" value="UniProtKB-KW"/>
</dbReference>
<dbReference type="Pfam" id="PF18419">
    <property type="entry name" value="ATP-grasp_6"/>
    <property type="match status" value="1"/>
</dbReference>
<keyword evidence="9" id="KW-0460">Magnesium</keyword>
<dbReference type="InterPro" id="IPR014746">
    <property type="entry name" value="Gln_synth/guanido_kin_cat_dom"/>
</dbReference>
<comment type="cofactor">
    <cofactor evidence="1">
        <name>Mn(2+)</name>
        <dbReference type="ChEBI" id="CHEBI:29035"/>
    </cofactor>
</comment>
<keyword evidence="11 13" id="KW-0511">Multifunctional enzyme</keyword>
<dbReference type="SUPFAM" id="SSF55931">
    <property type="entry name" value="Glutamine synthetase/guanido kinase"/>
    <property type="match status" value="1"/>
</dbReference>
<evidence type="ECO:0000256" key="7">
    <source>
        <dbReference type="ARBA" id="ARBA00022741"/>
    </source>
</evidence>
<dbReference type="InterPro" id="IPR040657">
    <property type="entry name" value="GshAB_ATP-grasp"/>
</dbReference>
<keyword evidence="10" id="KW-0464">Manganese</keyword>
<evidence type="ECO:0000256" key="1">
    <source>
        <dbReference type="ARBA" id="ARBA00001936"/>
    </source>
</evidence>
<evidence type="ECO:0000313" key="20">
    <source>
        <dbReference type="Proteomes" id="UP000264056"/>
    </source>
</evidence>
<keyword evidence="7 13" id="KW-0547">Nucleotide-binding</keyword>
<name>A0A372KMM0_9STRE</name>
<keyword evidence="20" id="KW-1185">Reference proteome</keyword>
<dbReference type="Gene3D" id="3.30.590.20">
    <property type="match status" value="1"/>
</dbReference>
<comment type="catalytic activity">
    <reaction evidence="13">
        <text>gamma-L-glutamyl-L-cysteine + glycine + ATP = glutathione + ADP + phosphate + H(+)</text>
        <dbReference type="Rhea" id="RHEA:13557"/>
        <dbReference type="ChEBI" id="CHEBI:15378"/>
        <dbReference type="ChEBI" id="CHEBI:30616"/>
        <dbReference type="ChEBI" id="CHEBI:43474"/>
        <dbReference type="ChEBI" id="CHEBI:57305"/>
        <dbReference type="ChEBI" id="CHEBI:57925"/>
        <dbReference type="ChEBI" id="CHEBI:58173"/>
        <dbReference type="ChEBI" id="CHEBI:456216"/>
        <dbReference type="EC" id="6.3.2.3"/>
    </reaction>
</comment>
<evidence type="ECO:0000259" key="14">
    <source>
        <dbReference type="PROSITE" id="PS50975"/>
    </source>
</evidence>
<dbReference type="EC" id="6.3.2.3" evidence="13"/>
<dbReference type="Pfam" id="PF04262">
    <property type="entry name" value="Glu_cys_ligase"/>
    <property type="match status" value="2"/>
</dbReference>
<evidence type="ECO:0000256" key="3">
    <source>
        <dbReference type="ARBA" id="ARBA00005006"/>
    </source>
</evidence>
<evidence type="ECO:0000256" key="10">
    <source>
        <dbReference type="ARBA" id="ARBA00023211"/>
    </source>
</evidence>
<dbReference type="PANTHER" id="PTHR38761:SF1">
    <property type="entry name" value="GLUTAMATE--CYSTEINE LIGASE"/>
    <property type="match status" value="1"/>
</dbReference>
<organism evidence="17 19">
    <name type="scientific">Streptococcus chenjunshii</name>
    <dbReference type="NCBI Taxonomy" id="2173853"/>
    <lineage>
        <taxon>Bacteria</taxon>
        <taxon>Bacillati</taxon>
        <taxon>Bacillota</taxon>
        <taxon>Bacilli</taxon>
        <taxon>Lactobacillales</taxon>
        <taxon>Streptococcaceae</taxon>
        <taxon>Streptococcus</taxon>
    </lineage>
</organism>
<evidence type="ECO:0000313" key="16">
    <source>
        <dbReference type="EMBL" id="RFU51494.1"/>
    </source>
</evidence>
<dbReference type="NCBIfam" id="NF002688">
    <property type="entry name" value="PRK02471.1"/>
    <property type="match status" value="1"/>
</dbReference>
<dbReference type="Proteomes" id="UP000246115">
    <property type="component" value="Chromosome"/>
</dbReference>
<dbReference type="InterPro" id="IPR013815">
    <property type="entry name" value="ATP_grasp_subdomain_1"/>
</dbReference>
<dbReference type="OrthoDB" id="9803907at2"/>
<dbReference type="EMBL" id="QVQZ01000006">
    <property type="protein sequence ID" value="RFU53525.1"/>
    <property type="molecule type" value="Genomic_DNA"/>
</dbReference>
<dbReference type="Proteomes" id="UP000264056">
    <property type="component" value="Unassembled WGS sequence"/>
</dbReference>
<dbReference type="EMBL" id="QVQY01000005">
    <property type="protein sequence ID" value="RFU51494.1"/>
    <property type="molecule type" value="Genomic_DNA"/>
</dbReference>
<dbReference type="Proteomes" id="UP000262901">
    <property type="component" value="Unassembled WGS sequence"/>
</dbReference>
<evidence type="ECO:0000313" key="15">
    <source>
        <dbReference type="EMBL" id="AXQ79579.1"/>
    </source>
</evidence>
<dbReference type="EC" id="6.3.2.2" evidence="13"/>
<dbReference type="GO" id="GO:0005524">
    <property type="term" value="F:ATP binding"/>
    <property type="evidence" value="ECO:0007669"/>
    <property type="project" value="UniProtKB-UniRule"/>
</dbReference>
<dbReference type="InterPro" id="IPR011761">
    <property type="entry name" value="ATP-grasp"/>
</dbReference>
<feature type="region of interest" description="Glutamate--cysteine ligase" evidence="13">
    <location>
        <begin position="1"/>
        <end position="334"/>
    </location>
</feature>
<dbReference type="InterPro" id="IPR007370">
    <property type="entry name" value="Glu_cys_ligase"/>
</dbReference>
<reference evidence="17 19" key="2">
    <citation type="submission" date="2018-08" db="EMBL/GenBank/DDBJ databases">
        <title>Draft genome of Streptococcus sp. nov. Z1.</title>
        <authorList>
            <person name="Tian Z."/>
        </authorList>
    </citation>
    <scope>NUCLEOTIDE SEQUENCE [LARGE SCALE GENOMIC DNA]</scope>
    <source>
        <strain evidence="17">Z1</strain>
        <strain evidence="19">Z1(2018)</strain>
    </source>
</reference>
<dbReference type="InterPro" id="IPR020561">
    <property type="entry name" value="PRibGlycinamid_synth_ATP-grasp"/>
</dbReference>
<comment type="catalytic activity">
    <reaction evidence="12 13">
        <text>L-cysteine + L-glutamate + ATP = gamma-L-glutamyl-L-cysteine + ADP + phosphate + H(+)</text>
        <dbReference type="Rhea" id="RHEA:13285"/>
        <dbReference type="ChEBI" id="CHEBI:15378"/>
        <dbReference type="ChEBI" id="CHEBI:29985"/>
        <dbReference type="ChEBI" id="CHEBI:30616"/>
        <dbReference type="ChEBI" id="CHEBI:35235"/>
        <dbReference type="ChEBI" id="CHEBI:43474"/>
        <dbReference type="ChEBI" id="CHEBI:58173"/>
        <dbReference type="ChEBI" id="CHEBI:456216"/>
        <dbReference type="EC" id="6.3.2.2"/>
    </reaction>
</comment>
<keyword evidence="4 13" id="KW-0436">Ligase</keyword>
<dbReference type="KEGG" id="schj:DDV21_011160"/>
<dbReference type="InterPro" id="IPR006334">
    <property type="entry name" value="Glut_cys_ligase"/>
</dbReference>
<keyword evidence="8 13" id="KW-0067">ATP-binding</keyword>
<accession>A0A346NEY4</accession>
<accession>A0A372KMM0</accession>
<reference evidence="16 20" key="1">
    <citation type="submission" date="2018-08" db="EMBL/GenBank/DDBJ databases">
        <title>Draft genome of Streptococcus sp .nov. Z2.</title>
        <authorList>
            <person name="Tian Z."/>
        </authorList>
    </citation>
    <scope>NUCLEOTIDE SEQUENCE [LARGE SCALE GENOMIC DNA]</scope>
    <source>
        <strain evidence="16 20">Z2</strain>
    </source>
</reference>
<evidence type="ECO:0000256" key="4">
    <source>
        <dbReference type="ARBA" id="ARBA00022598"/>
    </source>
</evidence>
<evidence type="ECO:0000256" key="9">
    <source>
        <dbReference type="ARBA" id="ARBA00022842"/>
    </source>
</evidence>
<protein>
    <recommendedName>
        <fullName evidence="13">Glutathione biosynthesis bifunctional protein GshAB</fullName>
    </recommendedName>
    <alternativeName>
        <fullName evidence="13">Gamma-GCS-GS</fullName>
        <shortName evidence="13">GCS-GS</shortName>
    </alternativeName>
    <domain>
        <recommendedName>
            <fullName evidence="13">Glutamate--cysteine ligase</fullName>
            <ecNumber evidence="13">6.3.2.2</ecNumber>
        </recommendedName>
        <alternativeName>
            <fullName evidence="13">Gamma-ECS</fullName>
            <shortName evidence="13">GCS</shortName>
        </alternativeName>
        <alternativeName>
            <fullName evidence="13">Gamma-glutamylcysteine synthetase</fullName>
        </alternativeName>
    </domain>
    <domain>
        <recommendedName>
            <fullName evidence="13">Glutathione synthetase</fullName>
            <ecNumber evidence="13">6.3.2.3</ecNumber>
        </recommendedName>
        <alternativeName>
            <fullName evidence="13">GSH synthetase</fullName>
            <shortName evidence="13">GS</shortName>
            <shortName evidence="13">GSH-S</shortName>
            <shortName evidence="13">GSHase</shortName>
        </alternativeName>
        <alternativeName>
            <fullName evidence="13">Glutathione synthase</fullName>
        </alternativeName>
    </domain>
</protein>
<reference evidence="15" key="4">
    <citation type="journal article" date="2019" name="Int. J. Syst. Evol. Microbiol.">
        <title>Streptococcus chenjunshii sp. nov. isolated from feces of Tibetan antelopes.</title>
        <authorList>
            <person name="Tian Z."/>
            <person name="Lu S."/>
            <person name="Jin D."/>
            <person name="Yang J."/>
            <person name="Pu J."/>
            <person name="Lai X.H."/>
            <person name="Bai X.N."/>
            <person name="Wu X.M."/>
            <person name="Li J."/>
            <person name="Wang S."/>
            <person name="Xu J."/>
        </authorList>
    </citation>
    <scope>NUCLEOTIDE SEQUENCE</scope>
    <source>
        <strain evidence="15">Z15</strain>
    </source>
</reference>
<dbReference type="Gene3D" id="3.30.470.20">
    <property type="entry name" value="ATP-grasp fold, B domain"/>
    <property type="match status" value="2"/>
</dbReference>
<evidence type="ECO:0000256" key="6">
    <source>
        <dbReference type="ARBA" id="ARBA00022723"/>
    </source>
</evidence>
<evidence type="ECO:0000256" key="13">
    <source>
        <dbReference type="HAMAP-Rule" id="MF_00782"/>
    </source>
</evidence>
<evidence type="ECO:0000256" key="12">
    <source>
        <dbReference type="ARBA" id="ARBA00048819"/>
    </source>
</evidence>
<dbReference type="UniPathway" id="UPA00142">
    <property type="reaction ID" value="UER00209"/>
</dbReference>
<evidence type="ECO:0000256" key="8">
    <source>
        <dbReference type="ARBA" id="ARBA00022840"/>
    </source>
</evidence>
<dbReference type="NCBIfam" id="TIGR01435">
    <property type="entry name" value="glu_cys_lig_rel"/>
    <property type="match status" value="1"/>
</dbReference>
<dbReference type="EMBL" id="CP031733">
    <property type="protein sequence ID" value="AXQ79579.1"/>
    <property type="molecule type" value="Genomic_DNA"/>
</dbReference>
<evidence type="ECO:0000256" key="5">
    <source>
        <dbReference type="ARBA" id="ARBA00022684"/>
    </source>
</evidence>
<keyword evidence="5 13" id="KW-0317">Glutathione biosynthesis</keyword>
<proteinExistence type="inferred from homology"/>
<keyword evidence="6" id="KW-0479">Metal-binding</keyword>
<dbReference type="InterPro" id="IPR006335">
    <property type="entry name" value="Glut_biosynth"/>
</dbReference>
<gene>
    <name evidence="17" type="primary">gshB</name>
    <name evidence="13" type="synonym">gshAB</name>
    <name evidence="13" type="synonym">gshF</name>
    <name evidence="15" type="ORF">DDV21_011160</name>
    <name evidence="16" type="ORF">DDV22_03215</name>
    <name evidence="17" type="ORF">DDV23_04025</name>
</gene>
<evidence type="ECO:0000313" key="18">
    <source>
        <dbReference type="Proteomes" id="UP000246115"/>
    </source>
</evidence>
<dbReference type="Pfam" id="PF01071">
    <property type="entry name" value="GARS_A"/>
    <property type="match status" value="1"/>
</dbReference>
<evidence type="ECO:0000313" key="19">
    <source>
        <dbReference type="Proteomes" id="UP000262901"/>
    </source>
</evidence>
<dbReference type="AlphaFoldDB" id="A0A372KMM0"/>
<dbReference type="GO" id="GO:0004363">
    <property type="term" value="F:glutathione synthase activity"/>
    <property type="evidence" value="ECO:0007669"/>
    <property type="project" value="UniProtKB-UniRule"/>
</dbReference>
<comment type="pathway">
    <text evidence="3 13">Sulfur metabolism; glutathione biosynthesis; glutathione from L-cysteine and L-glutamate: step 1/2.</text>
</comment>
<feature type="domain" description="ATP-grasp" evidence="14">
    <location>
        <begin position="490"/>
        <end position="748"/>
    </location>
</feature>
<dbReference type="SUPFAM" id="SSF56059">
    <property type="entry name" value="Glutathione synthetase ATP-binding domain-like"/>
    <property type="match status" value="1"/>
</dbReference>
<comment type="subunit">
    <text evidence="13">Monomer.</text>
</comment>
<dbReference type="GO" id="GO:0005829">
    <property type="term" value="C:cytosol"/>
    <property type="evidence" value="ECO:0007669"/>
    <property type="project" value="TreeGrafter"/>
</dbReference>
<dbReference type="PANTHER" id="PTHR38761">
    <property type="entry name" value="GLUTAMATE--CYSTEINE LIGASE"/>
    <property type="match status" value="1"/>
</dbReference>
<evidence type="ECO:0000256" key="2">
    <source>
        <dbReference type="ARBA" id="ARBA00001946"/>
    </source>
</evidence>
<comment type="similarity">
    <text evidence="13">In the N-terminal section; belongs to the glutamate--cysteine ligase type 1 family. Type 2 subfamily.</text>
</comment>
<sequence length="759" mass="85839">MSKINHILQNSPRDIPILQATFGLERESLRINSDTHKLAQSPHPECLGSRDFHPYIQTDYSEPQIELITPIASSTAEALRFLQAITDVAQRSLDQAEYLWPLSMPPQLTEEEIDIAHLNDDFEYRYREYLADVYGKILQSMSGIHYNIELGKDLVQLLFAESGYSSLTAFRNALHLKLAQNFLRYQWLLTYLYGASPLAEPGSLKEKLEKPVRSIRNSHLGYINHDDIKVSYDSLERYVTDIESCVADGRLIAEKEFYSAVRLRGSKHNRDYLTQGVTYLEFRCFDLNPYSPVGIDQETLDTVHLFSLALLWLDSLEQVDAELAQAQELNDRIALSHPLEKLPDDAPLAEITEAMQAVITHFQLPSYYQELLEKLCRQIDSPALTIAGKLYQEAEQDSLALFGQKKGLEHHAYAWQDHYALKGYETMELSTQMLLFDAVQKGIHFDILDEADQFIKLWHGKHFEYVKNGNMTAKDNYVVPLAMANKTVTKKILREAGFPVPGGAEFSDKDSALRYYKHIQDKAVVIKPKSTNFGLGISIFKEAVSLEAYEKALNIAFAEDSAVLVEEYIAGTEYRFFVLDGQCEAVLLRVAANVVGDGRHTVRQLIDRKNTNPLRGQDHRSPLEIIQLGEVEKLMLEQQGYSPDSVLPKDVKVYLRRNSNVSTGGDSIDCTENMDKSYKELAAAMAKAMGAWVCGVDLIIPDKEKPSTVKQPRCTCIELNFNPSMYMHTYCHEGPGQAITPKILAKLFPEVSVSSDGKN</sequence>
<dbReference type="Gene3D" id="3.30.1490.20">
    <property type="entry name" value="ATP-grasp fold, A domain"/>
    <property type="match status" value="1"/>
</dbReference>
<dbReference type="RefSeq" id="WP_116877826.1">
    <property type="nucleotide sequence ID" value="NZ_CP031733.1"/>
</dbReference>